<dbReference type="InterPro" id="IPR013506">
    <property type="entry name" value="Topo_IIA_bsu_dom2"/>
</dbReference>
<dbReference type="InterPro" id="IPR034160">
    <property type="entry name" value="TOPRIM_GyrB"/>
</dbReference>
<dbReference type="AlphaFoldDB" id="A0A2M6W1Z1"/>
<evidence type="ECO:0000256" key="8">
    <source>
        <dbReference type="ARBA" id="ARBA00023029"/>
    </source>
</evidence>
<dbReference type="InterPro" id="IPR002288">
    <property type="entry name" value="DNA_gyrase_B_C"/>
</dbReference>
<dbReference type="SUPFAM" id="SSF56719">
    <property type="entry name" value="Type II DNA topoisomerase"/>
    <property type="match status" value="1"/>
</dbReference>
<protein>
    <recommendedName>
        <fullName evidence="3">DNA topoisomerase (ATP-hydrolyzing)</fullName>
        <ecNumber evidence="3">5.6.2.2</ecNumber>
    </recommendedName>
</protein>
<dbReference type="SMART" id="SM00433">
    <property type="entry name" value="TOP2c"/>
    <property type="match status" value="1"/>
</dbReference>
<dbReference type="GO" id="GO:0005524">
    <property type="term" value="F:ATP binding"/>
    <property type="evidence" value="ECO:0007669"/>
    <property type="project" value="UniProtKB-KW"/>
</dbReference>
<dbReference type="PRINTS" id="PR01159">
    <property type="entry name" value="DNAGYRASEB"/>
</dbReference>
<accession>A0A2M6W1Z1</accession>
<organism evidence="13 14">
    <name type="scientific">Candidatus Magasanikbacteria bacterium CG10_big_fil_rev_8_21_14_0_10_43_6</name>
    <dbReference type="NCBI Taxonomy" id="1974650"/>
    <lineage>
        <taxon>Bacteria</taxon>
        <taxon>Candidatus Magasanikiibacteriota</taxon>
    </lineage>
</organism>
<evidence type="ECO:0000256" key="1">
    <source>
        <dbReference type="ARBA" id="ARBA00000185"/>
    </source>
</evidence>
<comment type="caution">
    <text evidence="13">The sequence shown here is derived from an EMBL/GenBank/DDBJ whole genome shotgun (WGS) entry which is preliminary data.</text>
</comment>
<dbReference type="CDD" id="cd03366">
    <property type="entry name" value="TOPRIM_TopoIIA_GyrB"/>
    <property type="match status" value="1"/>
</dbReference>
<dbReference type="InterPro" id="IPR013760">
    <property type="entry name" value="Topo_IIA-like_dom_sf"/>
</dbReference>
<dbReference type="Pfam" id="PF01751">
    <property type="entry name" value="Toprim"/>
    <property type="match status" value="1"/>
</dbReference>
<evidence type="ECO:0000259" key="12">
    <source>
        <dbReference type="PROSITE" id="PS50880"/>
    </source>
</evidence>
<evidence type="ECO:0000256" key="6">
    <source>
        <dbReference type="ARBA" id="ARBA00022840"/>
    </source>
</evidence>
<gene>
    <name evidence="13" type="ORF">COU33_01140</name>
</gene>
<dbReference type="InterPro" id="IPR001241">
    <property type="entry name" value="Topo_IIA"/>
</dbReference>
<evidence type="ECO:0000256" key="4">
    <source>
        <dbReference type="ARBA" id="ARBA00022723"/>
    </source>
</evidence>
<dbReference type="Gene3D" id="3.40.50.670">
    <property type="match status" value="1"/>
</dbReference>
<reference evidence="14" key="1">
    <citation type="submission" date="2017-09" db="EMBL/GenBank/DDBJ databases">
        <title>Depth-based differentiation of microbial function through sediment-hosted aquifers and enrichment of novel symbionts in the deep terrestrial subsurface.</title>
        <authorList>
            <person name="Probst A.J."/>
            <person name="Ladd B."/>
            <person name="Jarett J.K."/>
            <person name="Geller-Mcgrath D.E."/>
            <person name="Sieber C.M.K."/>
            <person name="Emerson J.B."/>
            <person name="Anantharaman K."/>
            <person name="Thomas B.C."/>
            <person name="Malmstrom R."/>
            <person name="Stieglmeier M."/>
            <person name="Klingl A."/>
            <person name="Woyke T."/>
            <person name="Ryan C.M."/>
            <person name="Banfield J.F."/>
        </authorList>
    </citation>
    <scope>NUCLEOTIDE SEQUENCE [LARGE SCALE GENOMIC DNA]</scope>
</reference>
<dbReference type="PANTHER" id="PTHR45866">
    <property type="entry name" value="DNA GYRASE/TOPOISOMERASE SUBUNIT B"/>
    <property type="match status" value="1"/>
</dbReference>
<keyword evidence="9" id="KW-0238">DNA-binding</keyword>
<dbReference type="GO" id="GO:0003918">
    <property type="term" value="F:DNA topoisomerase type II (double strand cut, ATP-hydrolyzing) activity"/>
    <property type="evidence" value="ECO:0007669"/>
    <property type="project" value="UniProtKB-EC"/>
</dbReference>
<sequence>ILKEKDANLTGEDVREGLTTIISVKIPDPQFEGQTKGKLGNPEVRPAVESVFAEAFMIFLEEHPKDAEGIVGKCLLAARARSAARVARDAVLRKGALEGFTLPGKLADCSSRKAENSELYIVEGDSAGGSAKQGRDRKTQAILPLRGKVLNVERARIDKILTNNELKSLIIAMGTNIGEMFDITKLRYNKVVIMTDADVDGSHIRTLLLTLFFRYFPDLINGNNVYIAQPPLYSIKKGKEITWLYTHEDLEAYKKKHKISDAEFEVTEESEEEEEVTAKAKKAKEEKNNNKLNIQRYKGLGEMNPEQLWETTMNPETRFMKRVTIEDAEQASEIFDILMGSDVAPRKKFIQTHAKSVENLDI</sequence>
<dbReference type="PROSITE" id="PS00177">
    <property type="entry name" value="TOPOISOMERASE_II"/>
    <property type="match status" value="1"/>
</dbReference>
<dbReference type="InterPro" id="IPR018522">
    <property type="entry name" value="TopoIIA_CS"/>
</dbReference>
<dbReference type="InterPro" id="IPR006171">
    <property type="entry name" value="TOPRIM_dom"/>
</dbReference>
<dbReference type="GO" id="GO:0003677">
    <property type="term" value="F:DNA binding"/>
    <property type="evidence" value="ECO:0007669"/>
    <property type="project" value="UniProtKB-KW"/>
</dbReference>
<dbReference type="FunFam" id="3.40.50.670:FF:000001">
    <property type="entry name" value="DNA topoisomerase 2"/>
    <property type="match status" value="1"/>
</dbReference>
<evidence type="ECO:0000313" key="13">
    <source>
        <dbReference type="EMBL" id="PIT86802.1"/>
    </source>
</evidence>
<name>A0A2M6W1Z1_9BACT</name>
<keyword evidence="4" id="KW-0479">Metal-binding</keyword>
<feature type="domain" description="Toprim" evidence="12">
    <location>
        <begin position="117"/>
        <end position="231"/>
    </location>
</feature>
<keyword evidence="7" id="KW-0460">Magnesium</keyword>
<comment type="similarity">
    <text evidence="2">Belongs to the type II topoisomerase GyrB family.</text>
</comment>
<dbReference type="PANTHER" id="PTHR45866:SF1">
    <property type="entry name" value="DNA GYRASE SUBUNIT B, MITOCHONDRIAL"/>
    <property type="match status" value="1"/>
</dbReference>
<dbReference type="InterPro" id="IPR013759">
    <property type="entry name" value="Topo_IIA_B_C"/>
</dbReference>
<comment type="catalytic activity">
    <reaction evidence="1">
        <text>ATP-dependent breakage, passage and rejoining of double-stranded DNA.</text>
        <dbReference type="EC" id="5.6.2.2"/>
    </reaction>
</comment>
<feature type="non-terminal residue" evidence="13">
    <location>
        <position position="1"/>
    </location>
</feature>
<dbReference type="PRINTS" id="PR00418">
    <property type="entry name" value="TPI2FAMILY"/>
</dbReference>
<dbReference type="Gene3D" id="3.30.230.10">
    <property type="match status" value="1"/>
</dbReference>
<dbReference type="Proteomes" id="UP000229362">
    <property type="component" value="Unassembled WGS sequence"/>
</dbReference>
<dbReference type="Pfam" id="PF00204">
    <property type="entry name" value="DNA_gyraseB"/>
    <property type="match status" value="1"/>
</dbReference>
<proteinExistence type="inferred from homology"/>
<dbReference type="SUPFAM" id="SSF54211">
    <property type="entry name" value="Ribosomal protein S5 domain 2-like"/>
    <property type="match status" value="1"/>
</dbReference>
<feature type="coiled-coil region" evidence="11">
    <location>
        <begin position="266"/>
        <end position="300"/>
    </location>
</feature>
<dbReference type="GO" id="GO:0046872">
    <property type="term" value="F:metal ion binding"/>
    <property type="evidence" value="ECO:0007669"/>
    <property type="project" value="UniProtKB-KW"/>
</dbReference>
<evidence type="ECO:0000256" key="9">
    <source>
        <dbReference type="ARBA" id="ARBA00023125"/>
    </source>
</evidence>
<dbReference type="EMBL" id="PFBZ01000049">
    <property type="protein sequence ID" value="PIT86802.1"/>
    <property type="molecule type" value="Genomic_DNA"/>
</dbReference>
<evidence type="ECO:0000256" key="10">
    <source>
        <dbReference type="ARBA" id="ARBA00023235"/>
    </source>
</evidence>
<keyword evidence="5" id="KW-0547">Nucleotide-binding</keyword>
<evidence type="ECO:0000256" key="2">
    <source>
        <dbReference type="ARBA" id="ARBA00010708"/>
    </source>
</evidence>
<dbReference type="InterPro" id="IPR014721">
    <property type="entry name" value="Ribsml_uS5_D2-typ_fold_subgr"/>
</dbReference>
<evidence type="ECO:0000313" key="14">
    <source>
        <dbReference type="Proteomes" id="UP000229362"/>
    </source>
</evidence>
<dbReference type="InterPro" id="IPR000565">
    <property type="entry name" value="Topo_IIA_B"/>
</dbReference>
<keyword evidence="6" id="KW-0067">ATP-binding</keyword>
<evidence type="ECO:0000256" key="11">
    <source>
        <dbReference type="SAM" id="Coils"/>
    </source>
</evidence>
<dbReference type="InterPro" id="IPR020568">
    <property type="entry name" value="Ribosomal_Su5_D2-typ_SF"/>
</dbReference>
<evidence type="ECO:0000256" key="5">
    <source>
        <dbReference type="ARBA" id="ARBA00022741"/>
    </source>
</evidence>
<keyword evidence="8" id="KW-0799">Topoisomerase</keyword>
<keyword evidence="11" id="KW-0175">Coiled coil</keyword>
<evidence type="ECO:0000256" key="3">
    <source>
        <dbReference type="ARBA" id="ARBA00012895"/>
    </source>
</evidence>
<keyword evidence="10 13" id="KW-0413">Isomerase</keyword>
<evidence type="ECO:0000256" key="7">
    <source>
        <dbReference type="ARBA" id="ARBA00022842"/>
    </source>
</evidence>
<dbReference type="Pfam" id="PF00986">
    <property type="entry name" value="DNA_gyraseB_C"/>
    <property type="match status" value="1"/>
</dbReference>
<dbReference type="PROSITE" id="PS50880">
    <property type="entry name" value="TOPRIM"/>
    <property type="match status" value="1"/>
</dbReference>
<dbReference type="EC" id="5.6.2.2" evidence="3"/>
<dbReference type="GO" id="GO:0006265">
    <property type="term" value="P:DNA topological change"/>
    <property type="evidence" value="ECO:0007669"/>
    <property type="project" value="InterPro"/>
</dbReference>